<organism evidence="2 3">
    <name type="scientific">Larsenimonas suaedae</name>
    <dbReference type="NCBI Taxonomy" id="1851019"/>
    <lineage>
        <taxon>Bacteria</taxon>
        <taxon>Pseudomonadati</taxon>
        <taxon>Pseudomonadota</taxon>
        <taxon>Gammaproteobacteria</taxon>
        <taxon>Oceanospirillales</taxon>
        <taxon>Halomonadaceae</taxon>
        <taxon>Larsenimonas</taxon>
    </lineage>
</organism>
<dbReference type="SUPFAM" id="SSF47616">
    <property type="entry name" value="GST C-terminal domain-like"/>
    <property type="match status" value="1"/>
</dbReference>
<dbReference type="Pfam" id="PF13409">
    <property type="entry name" value="GST_N_2"/>
    <property type="match status" value="1"/>
</dbReference>
<evidence type="ECO:0000259" key="1">
    <source>
        <dbReference type="PROSITE" id="PS50404"/>
    </source>
</evidence>
<evidence type="ECO:0000313" key="3">
    <source>
        <dbReference type="Proteomes" id="UP001269375"/>
    </source>
</evidence>
<dbReference type="PROSITE" id="PS50404">
    <property type="entry name" value="GST_NTER"/>
    <property type="match status" value="1"/>
</dbReference>
<dbReference type="SFLD" id="SFLDG01150">
    <property type="entry name" value="Main.1:_Beta-like"/>
    <property type="match status" value="1"/>
</dbReference>
<dbReference type="InterPro" id="IPR036249">
    <property type="entry name" value="Thioredoxin-like_sf"/>
</dbReference>
<dbReference type="PANTHER" id="PTHR44051:SF9">
    <property type="entry name" value="GLUTATHIONE S-TRANSFERASE 1"/>
    <property type="match status" value="1"/>
</dbReference>
<dbReference type="EMBL" id="JARWAO010000001">
    <property type="protein sequence ID" value="MDR5895020.1"/>
    <property type="molecule type" value="Genomic_DNA"/>
</dbReference>
<dbReference type="InterPro" id="IPR004046">
    <property type="entry name" value="GST_C"/>
</dbReference>
<dbReference type="SFLD" id="SFLDG00358">
    <property type="entry name" value="Main_(cytGST)"/>
    <property type="match status" value="1"/>
</dbReference>
<dbReference type="CDD" id="cd03189">
    <property type="entry name" value="GST_C_GTT1_like"/>
    <property type="match status" value="1"/>
</dbReference>
<accession>A0ABU1GSM7</accession>
<dbReference type="Proteomes" id="UP001269375">
    <property type="component" value="Unassembled WGS sequence"/>
</dbReference>
<dbReference type="InterPro" id="IPR036282">
    <property type="entry name" value="Glutathione-S-Trfase_C_sf"/>
</dbReference>
<sequence>MIKVHHLDQSRSQRILWLLEELGLEYELVCHSRNPVTMRAPDSLKAVHPLGKAPVIEHDGVVVSESGYIIEYLCSRFDPDHQLMPRAGTPAFEQCRYWLHYAEGSAMPPLVMSLIFSKLGKPPVPWFLRLPGRLLGEGVRQKHLTPEIKTHIAYWDKTLTHTGWFAGNALSAADVQMSFPVMAAASRAGIEGAPAVADWLERVRARPGWKRAIERGGPFAY</sequence>
<dbReference type="PANTHER" id="PTHR44051">
    <property type="entry name" value="GLUTATHIONE S-TRANSFERASE-RELATED"/>
    <property type="match status" value="1"/>
</dbReference>
<protein>
    <submittedName>
        <fullName evidence="2">Glutathione S-transferase</fullName>
    </submittedName>
</protein>
<dbReference type="RefSeq" id="WP_251592408.1">
    <property type="nucleotide sequence ID" value="NZ_JAMLJI010000002.1"/>
</dbReference>
<reference evidence="2 3" key="1">
    <citation type="submission" date="2023-04" db="EMBL/GenBank/DDBJ databases">
        <title>A long-awaited taxogenomic arrangement of the family Halomonadaceae.</title>
        <authorList>
            <person name="De La Haba R."/>
            <person name="Chuvochina M."/>
            <person name="Wittouck S."/>
            <person name="Arahal D.R."/>
            <person name="Sanchez-Porro C."/>
            <person name="Hugenholtz P."/>
            <person name="Ventosa A."/>
        </authorList>
    </citation>
    <scope>NUCLEOTIDE SEQUENCE [LARGE SCALE GENOMIC DNA]</scope>
    <source>
        <strain evidence="2 3">DSM 22428</strain>
    </source>
</reference>
<dbReference type="InterPro" id="IPR004045">
    <property type="entry name" value="Glutathione_S-Trfase_N"/>
</dbReference>
<evidence type="ECO:0000313" key="2">
    <source>
        <dbReference type="EMBL" id="MDR5895020.1"/>
    </source>
</evidence>
<dbReference type="Pfam" id="PF14497">
    <property type="entry name" value="GST_C_3"/>
    <property type="match status" value="1"/>
</dbReference>
<dbReference type="InterPro" id="IPR040079">
    <property type="entry name" value="Glutathione_S-Trfase"/>
</dbReference>
<comment type="caution">
    <text evidence="2">The sequence shown here is derived from an EMBL/GenBank/DDBJ whole genome shotgun (WGS) entry which is preliminary data.</text>
</comment>
<dbReference type="Gene3D" id="3.40.30.10">
    <property type="entry name" value="Glutaredoxin"/>
    <property type="match status" value="1"/>
</dbReference>
<proteinExistence type="predicted"/>
<feature type="domain" description="GST N-terminal" evidence="1">
    <location>
        <begin position="1"/>
        <end position="81"/>
    </location>
</feature>
<dbReference type="SFLD" id="SFLDS00019">
    <property type="entry name" value="Glutathione_Transferase_(cytos"/>
    <property type="match status" value="1"/>
</dbReference>
<name>A0ABU1GSM7_9GAMM</name>
<dbReference type="Gene3D" id="1.20.1050.10">
    <property type="match status" value="1"/>
</dbReference>
<dbReference type="SUPFAM" id="SSF52833">
    <property type="entry name" value="Thioredoxin-like"/>
    <property type="match status" value="1"/>
</dbReference>
<keyword evidence="3" id="KW-1185">Reference proteome</keyword>
<dbReference type="CDD" id="cd03046">
    <property type="entry name" value="GST_N_GTT1_like"/>
    <property type="match status" value="1"/>
</dbReference>
<gene>
    <name evidence="2" type="ORF">QC825_02880</name>
</gene>